<dbReference type="Pfam" id="PF00089">
    <property type="entry name" value="Trypsin"/>
    <property type="match status" value="3"/>
</dbReference>
<dbReference type="PROSITE" id="PS00134">
    <property type="entry name" value="TRYPSIN_HIS"/>
    <property type="match status" value="2"/>
</dbReference>
<keyword evidence="2" id="KW-0732">Signal</keyword>
<dbReference type="PANTHER" id="PTHR24252:SF7">
    <property type="entry name" value="HYALIN"/>
    <property type="match status" value="1"/>
</dbReference>
<gene>
    <name evidence="8" type="primary">LOC105910187</name>
</gene>
<dbReference type="SMART" id="SM00020">
    <property type="entry name" value="Tryp_SPc"/>
    <property type="match status" value="2"/>
</dbReference>
<dbReference type="CDD" id="cd00190">
    <property type="entry name" value="Tryp_SPc"/>
    <property type="match status" value="2"/>
</dbReference>
<dbReference type="FunFam" id="2.40.10.10:FF:000057">
    <property type="entry name" value="Zgc:100868"/>
    <property type="match status" value="1"/>
</dbReference>
<dbReference type="RefSeq" id="XP_042559297.1">
    <property type="nucleotide sequence ID" value="XM_042703363.1"/>
</dbReference>
<keyword evidence="3 5" id="KW-0378">Hydrolase</keyword>
<accession>A0A8M1K6E1</accession>
<evidence type="ECO:0000256" key="4">
    <source>
        <dbReference type="ARBA" id="ARBA00023157"/>
    </source>
</evidence>
<dbReference type="GO" id="GO:0004252">
    <property type="term" value="F:serine-type endopeptidase activity"/>
    <property type="evidence" value="ECO:0007669"/>
    <property type="project" value="InterPro"/>
</dbReference>
<evidence type="ECO:0000313" key="8">
    <source>
        <dbReference type="RefSeq" id="XP_042559297.1"/>
    </source>
</evidence>
<evidence type="ECO:0000313" key="7">
    <source>
        <dbReference type="Proteomes" id="UP000515152"/>
    </source>
</evidence>
<dbReference type="AlphaFoldDB" id="A0A8M1K6E1"/>
<feature type="domain" description="Peptidase S1" evidence="6">
    <location>
        <begin position="411"/>
        <end position="644"/>
    </location>
</feature>
<dbReference type="PANTHER" id="PTHR24252">
    <property type="entry name" value="ACROSIN-RELATED"/>
    <property type="match status" value="1"/>
</dbReference>
<dbReference type="GeneID" id="105910187"/>
<evidence type="ECO:0000259" key="6">
    <source>
        <dbReference type="PROSITE" id="PS50240"/>
    </source>
</evidence>
<evidence type="ECO:0000256" key="5">
    <source>
        <dbReference type="RuleBase" id="RU363034"/>
    </source>
</evidence>
<dbReference type="KEGG" id="char:105910187"/>
<dbReference type="OrthoDB" id="10002959at2759"/>
<dbReference type="InterPro" id="IPR001254">
    <property type="entry name" value="Trypsin_dom"/>
</dbReference>
<sequence>MDPGESFFQGLRLSDEFDKGRVCGTAPLSSRIVGGQDASARSWPWQVSLQRPYGHVCGGSLINKEWVLSAAHCFSSLLSRLLSHSTSPSDCGQAPLNSRIVGGEGAPSGNWPWQVSIHSDVGKHNCGGTLINNQWVLTAAHCLRRRDPTLYTVYLGRQTQNITANPNEVKCSVQSIMTHPDYENKPFDNDIALMKLSEPVTFTAYIRPACLPSNTSTFHNATTCWATGWGSVNLGEPLPSPQTLQEVELQVVGNKECACKVKNTYLGDVIQPTMICAGGKEGKAVCHGDSGGPLQCKQGSVWVQAGVTNFGVPCGTGTAPDVYARVSAFQTWIVTEVGDGPGLGFVKFTSNGTDTDNDFTCNINQNSKDSKWKYSNNLPSTFNLNSLCCDASVKFTVLSLVCGTAPLSSRIVGGQDASAGSWPWQVSLERLYGHVCGGSLINKEWVLSAAHCFGSADTSGWTIRLGRQSMDGPNPNEESSTLAEIILHPKYDASTNENDMALLRLTSAVPFTNYIRPVCLAASGSIFHQGTESWLTGWGNIREGESLPYPGVLQEVAVPVVDNKECDELLTFTRITENMICAGLPEGGKDSCQGDSGGPMVHKQDSAWVQSGVVSFGIGCARPKLPGVYARVSRYEDWIKSYIRSDPPGFVQVFTTTPLLPVSPTASGNTVTCSVFLHLLLSFFLLSLV</sequence>
<evidence type="ECO:0000256" key="2">
    <source>
        <dbReference type="ARBA" id="ARBA00022729"/>
    </source>
</evidence>
<dbReference type="Proteomes" id="UP000515152">
    <property type="component" value="Chromosome 23"/>
</dbReference>
<feature type="domain" description="Peptidase S1" evidence="6">
    <location>
        <begin position="32"/>
        <end position="76"/>
    </location>
</feature>
<keyword evidence="1 5" id="KW-0645">Protease</keyword>
<protein>
    <submittedName>
        <fullName evidence="8">Polyserase-2-like</fullName>
    </submittedName>
</protein>
<keyword evidence="4" id="KW-1015">Disulfide bond</keyword>
<dbReference type="GO" id="GO:0006508">
    <property type="term" value="P:proteolysis"/>
    <property type="evidence" value="ECO:0007669"/>
    <property type="project" value="UniProtKB-KW"/>
</dbReference>
<name>A0A8M1K6E1_CLUHA</name>
<proteinExistence type="predicted"/>
<evidence type="ECO:0000256" key="3">
    <source>
        <dbReference type="ARBA" id="ARBA00022801"/>
    </source>
</evidence>
<feature type="domain" description="Peptidase S1" evidence="6">
    <location>
        <begin position="100"/>
        <end position="338"/>
    </location>
</feature>
<keyword evidence="7" id="KW-1185">Reference proteome</keyword>
<dbReference type="PROSITE" id="PS50240">
    <property type="entry name" value="TRYPSIN_DOM"/>
    <property type="match status" value="3"/>
</dbReference>
<dbReference type="PROSITE" id="PS00135">
    <property type="entry name" value="TRYPSIN_SER"/>
    <property type="match status" value="2"/>
</dbReference>
<keyword evidence="5" id="KW-0720">Serine protease</keyword>
<evidence type="ECO:0000256" key="1">
    <source>
        <dbReference type="ARBA" id="ARBA00022670"/>
    </source>
</evidence>
<dbReference type="InterPro" id="IPR018114">
    <property type="entry name" value="TRYPSIN_HIS"/>
</dbReference>
<reference evidence="8" key="1">
    <citation type="submission" date="2025-08" db="UniProtKB">
        <authorList>
            <consortium name="RefSeq"/>
        </authorList>
    </citation>
    <scope>IDENTIFICATION</scope>
</reference>
<dbReference type="InterPro" id="IPR033116">
    <property type="entry name" value="TRYPSIN_SER"/>
</dbReference>
<dbReference type="FunFam" id="2.40.10.10:FF:000024">
    <property type="entry name" value="Serine protease 53"/>
    <property type="match status" value="1"/>
</dbReference>
<organism evidence="7 8">
    <name type="scientific">Clupea harengus</name>
    <name type="common">Atlantic herring</name>
    <dbReference type="NCBI Taxonomy" id="7950"/>
    <lineage>
        <taxon>Eukaryota</taxon>
        <taxon>Metazoa</taxon>
        <taxon>Chordata</taxon>
        <taxon>Craniata</taxon>
        <taxon>Vertebrata</taxon>
        <taxon>Euteleostomi</taxon>
        <taxon>Actinopterygii</taxon>
        <taxon>Neopterygii</taxon>
        <taxon>Teleostei</taxon>
        <taxon>Clupei</taxon>
        <taxon>Clupeiformes</taxon>
        <taxon>Clupeoidei</taxon>
        <taxon>Clupeidae</taxon>
        <taxon>Clupea</taxon>
    </lineage>
</organism>